<accession>A0ABN8QI01</accession>
<sequence>MWAFFLTVNTDNNAKRDANGPALLKTLRNIERLLKFGPCPSGWMHFKSGYCYFVSSAIKTWHKAQAYCKRLGGELVNINSNEENEFVLKLVHEHEPSLKQVWIGLKWVTSQFIWSDDSVPNYTKWASGEPNGKASEPCSNMWIKHLTAPGINGYWNDLSCWHPTYPCGIVCKRLP</sequence>
<comment type="caution">
    <text evidence="2">The sequence shown here is derived from an EMBL/GenBank/DDBJ whole genome shotgun (WGS) entry which is preliminary data.</text>
</comment>
<evidence type="ECO:0000259" key="1">
    <source>
        <dbReference type="PROSITE" id="PS50041"/>
    </source>
</evidence>
<feature type="domain" description="C-type lectin" evidence="1">
    <location>
        <begin position="47"/>
        <end position="160"/>
    </location>
</feature>
<protein>
    <recommendedName>
        <fullName evidence="1">C-type lectin domain-containing protein</fullName>
    </recommendedName>
</protein>
<dbReference type="CDD" id="cd00037">
    <property type="entry name" value="CLECT"/>
    <property type="match status" value="1"/>
</dbReference>
<dbReference type="InterPro" id="IPR001304">
    <property type="entry name" value="C-type_lectin-like"/>
</dbReference>
<dbReference type="Gene3D" id="3.10.100.10">
    <property type="entry name" value="Mannose-Binding Protein A, subunit A"/>
    <property type="match status" value="1"/>
</dbReference>
<dbReference type="InterPro" id="IPR016186">
    <property type="entry name" value="C-type_lectin-like/link_sf"/>
</dbReference>
<dbReference type="InterPro" id="IPR050111">
    <property type="entry name" value="C-type_lectin/snaclec_domain"/>
</dbReference>
<evidence type="ECO:0000313" key="4">
    <source>
        <dbReference type="Proteomes" id="UP001159427"/>
    </source>
</evidence>
<name>A0ABN8QI01_9CNID</name>
<dbReference type="PANTHER" id="PTHR22803">
    <property type="entry name" value="MANNOSE, PHOSPHOLIPASE, LECTIN RECEPTOR RELATED"/>
    <property type="match status" value="1"/>
</dbReference>
<dbReference type="InterPro" id="IPR016187">
    <property type="entry name" value="CTDL_fold"/>
</dbReference>
<keyword evidence="4" id="KW-1185">Reference proteome</keyword>
<reference evidence="2 4" key="1">
    <citation type="submission" date="2022-05" db="EMBL/GenBank/DDBJ databases">
        <authorList>
            <consortium name="Genoscope - CEA"/>
            <person name="William W."/>
        </authorList>
    </citation>
    <scope>NUCLEOTIDE SEQUENCE [LARGE SCALE GENOMIC DNA]</scope>
</reference>
<dbReference type="EMBL" id="CALNXI010001316">
    <property type="protein sequence ID" value="CAH3164557.1"/>
    <property type="molecule type" value="Genomic_DNA"/>
</dbReference>
<evidence type="ECO:0000313" key="2">
    <source>
        <dbReference type="EMBL" id="CAH3164557.1"/>
    </source>
</evidence>
<evidence type="ECO:0000313" key="3">
    <source>
        <dbReference type="EMBL" id="CAH3164558.1"/>
    </source>
</evidence>
<gene>
    <name evidence="2" type="ORF">PEVE_00005007</name>
    <name evidence="3" type="ORF">PEVE_00005009</name>
</gene>
<dbReference type="Pfam" id="PF00059">
    <property type="entry name" value="Lectin_C"/>
    <property type="match status" value="1"/>
</dbReference>
<proteinExistence type="predicted"/>
<dbReference type="EMBL" id="CALNXI010001316">
    <property type="protein sequence ID" value="CAH3164558.1"/>
    <property type="molecule type" value="Genomic_DNA"/>
</dbReference>
<organism evidence="2 4">
    <name type="scientific">Porites evermanni</name>
    <dbReference type="NCBI Taxonomy" id="104178"/>
    <lineage>
        <taxon>Eukaryota</taxon>
        <taxon>Metazoa</taxon>
        <taxon>Cnidaria</taxon>
        <taxon>Anthozoa</taxon>
        <taxon>Hexacorallia</taxon>
        <taxon>Scleractinia</taxon>
        <taxon>Fungiina</taxon>
        <taxon>Poritidae</taxon>
        <taxon>Porites</taxon>
    </lineage>
</organism>
<dbReference type="PROSITE" id="PS50041">
    <property type="entry name" value="C_TYPE_LECTIN_2"/>
    <property type="match status" value="1"/>
</dbReference>
<dbReference type="Proteomes" id="UP001159427">
    <property type="component" value="Unassembled WGS sequence"/>
</dbReference>
<dbReference type="SUPFAM" id="SSF56436">
    <property type="entry name" value="C-type lectin-like"/>
    <property type="match status" value="1"/>
</dbReference>
<dbReference type="SMART" id="SM00034">
    <property type="entry name" value="CLECT"/>
    <property type="match status" value="1"/>
</dbReference>